<feature type="transmembrane region" description="Helical" evidence="2">
    <location>
        <begin position="204"/>
        <end position="222"/>
    </location>
</feature>
<feature type="transmembrane region" description="Helical" evidence="2">
    <location>
        <begin position="288"/>
        <end position="309"/>
    </location>
</feature>
<gene>
    <name evidence="3" type="ORF">LAFE_0A02036G</name>
</gene>
<dbReference type="Proteomes" id="UP000190831">
    <property type="component" value="Chromosome A"/>
</dbReference>
<organism evidence="3 4">
    <name type="scientific">Lachancea fermentati</name>
    <name type="common">Zygosaccharomyces fermentati</name>
    <dbReference type="NCBI Taxonomy" id="4955"/>
    <lineage>
        <taxon>Eukaryota</taxon>
        <taxon>Fungi</taxon>
        <taxon>Dikarya</taxon>
        <taxon>Ascomycota</taxon>
        <taxon>Saccharomycotina</taxon>
        <taxon>Saccharomycetes</taxon>
        <taxon>Saccharomycetales</taxon>
        <taxon>Saccharomycetaceae</taxon>
        <taxon>Lachancea</taxon>
    </lineage>
</organism>
<keyword evidence="2" id="KW-1133">Transmembrane helix</keyword>
<accession>A0A1G4M6D2</accession>
<feature type="transmembrane region" description="Helical" evidence="2">
    <location>
        <begin position="23"/>
        <end position="45"/>
    </location>
</feature>
<dbReference type="GO" id="GO:0051285">
    <property type="term" value="C:cell cortex of cell tip"/>
    <property type="evidence" value="ECO:0007669"/>
    <property type="project" value="TreeGrafter"/>
</dbReference>
<feature type="region of interest" description="Disordered" evidence="1">
    <location>
        <begin position="349"/>
        <end position="368"/>
    </location>
</feature>
<evidence type="ECO:0000256" key="2">
    <source>
        <dbReference type="SAM" id="Phobius"/>
    </source>
</evidence>
<evidence type="ECO:0000313" key="4">
    <source>
        <dbReference type="Proteomes" id="UP000190831"/>
    </source>
</evidence>
<dbReference type="AlphaFoldDB" id="A0A1G4M6D2"/>
<sequence>MRLRRLLKFLTKPFENLNALDRLIQIIRLSSSIVVLSMLLVLTLGSRSLPTLLYMGRLNTSSIDIAQGLFDVLQESVESYTASNINNGVGLTTSEILILTEYTASQIKEVPRYVVTSVYGWCKIHNETTEVDNSGDLSESATASNKTVCFEKGAAYILDYRQLLETIGLDIILNYAYGDTSGASSAYLEYISQNKQKKERMINLMYFVTCTQFFMIILQLWYYSIKGKSLNVLKEQLLVHGISFISLLIFVCTLIAVINLAIINLSLRSRVESELETFGMSYHLGGSWFTVLWLFAIFSCISCLVWSGLEWCVSDRTKNSDNFELGVTATANPSTEEEESTTIMGPLLPRSTSQLLKPPPVRGQSSKVPHLEISDSESIALQKTKSTDSELSNLSQQNVVVPLSAFHV</sequence>
<keyword evidence="2" id="KW-0812">Transmembrane</keyword>
<feature type="transmembrane region" description="Helical" evidence="2">
    <location>
        <begin position="242"/>
        <end position="267"/>
    </location>
</feature>
<dbReference type="GO" id="GO:0031505">
    <property type="term" value="P:fungal-type cell wall organization"/>
    <property type="evidence" value="ECO:0007669"/>
    <property type="project" value="TreeGrafter"/>
</dbReference>
<dbReference type="GO" id="GO:0005886">
    <property type="term" value="C:plasma membrane"/>
    <property type="evidence" value="ECO:0007669"/>
    <property type="project" value="InterPro"/>
</dbReference>
<proteinExistence type="predicted"/>
<evidence type="ECO:0000313" key="3">
    <source>
        <dbReference type="EMBL" id="SCV99386.1"/>
    </source>
</evidence>
<dbReference type="OMA" id="WSGLEWC"/>
<dbReference type="STRING" id="4955.A0A1G4M6D2"/>
<dbReference type="Pfam" id="PF06687">
    <property type="entry name" value="SUR7"/>
    <property type="match status" value="1"/>
</dbReference>
<keyword evidence="4" id="KW-1185">Reference proteome</keyword>
<dbReference type="EMBL" id="LT598487">
    <property type="protein sequence ID" value="SCV99386.1"/>
    <property type="molecule type" value="Genomic_DNA"/>
</dbReference>
<name>A0A1G4M6D2_LACFM</name>
<dbReference type="OrthoDB" id="4062523at2759"/>
<protein>
    <submittedName>
        <fullName evidence="3">LAFE_0A02036g1_1</fullName>
    </submittedName>
</protein>
<dbReference type="InterPro" id="IPR052413">
    <property type="entry name" value="SUR7_domain"/>
</dbReference>
<evidence type="ECO:0000256" key="1">
    <source>
        <dbReference type="SAM" id="MobiDB-lite"/>
    </source>
</evidence>
<reference evidence="3 4" key="1">
    <citation type="submission" date="2016-03" db="EMBL/GenBank/DDBJ databases">
        <authorList>
            <person name="Devillers H."/>
        </authorList>
    </citation>
    <scope>NUCLEOTIDE SEQUENCE [LARGE SCALE GENOMIC DNA]</scope>
    <source>
        <strain evidence="3">CBS 6772</strain>
    </source>
</reference>
<dbReference type="PANTHER" id="PTHR28019">
    <property type="entry name" value="CELL MEMBRANE PROTEIN YLR413W-RELATED"/>
    <property type="match status" value="1"/>
</dbReference>
<keyword evidence="2" id="KW-0472">Membrane</keyword>
<dbReference type="PANTHER" id="PTHR28019:SF6">
    <property type="entry name" value="PROTEIN ECM7"/>
    <property type="match status" value="1"/>
</dbReference>
<dbReference type="InterPro" id="IPR009571">
    <property type="entry name" value="SUR7/Rim9-like_fungi"/>
</dbReference>